<dbReference type="Proteomes" id="UP000777265">
    <property type="component" value="Unassembled WGS sequence"/>
</dbReference>
<reference evidence="2" key="1">
    <citation type="journal article" date="2020" name="Biotechnol. Biofuels">
        <title>New insights from the biogas microbiome by comprehensive genome-resolved metagenomics of nearly 1600 species originating from multiple anaerobic digesters.</title>
        <authorList>
            <person name="Campanaro S."/>
            <person name="Treu L."/>
            <person name="Rodriguez-R L.M."/>
            <person name="Kovalovszki A."/>
            <person name="Ziels R.M."/>
            <person name="Maus I."/>
            <person name="Zhu X."/>
            <person name="Kougias P.G."/>
            <person name="Basile A."/>
            <person name="Luo G."/>
            <person name="Schluter A."/>
            <person name="Konstantinidis K.T."/>
            <person name="Angelidaki I."/>
        </authorList>
    </citation>
    <scope>NUCLEOTIDE SEQUENCE</scope>
    <source>
        <strain evidence="2">AS06rmzACSIP_7</strain>
    </source>
</reference>
<feature type="region of interest" description="Disordered" evidence="1">
    <location>
        <begin position="1"/>
        <end position="45"/>
    </location>
</feature>
<dbReference type="AlphaFoldDB" id="A0A971M183"/>
<organism evidence="2 3">
    <name type="scientific">Syntrophorhabdus aromaticivorans</name>
    <dbReference type="NCBI Taxonomy" id="328301"/>
    <lineage>
        <taxon>Bacteria</taxon>
        <taxon>Pseudomonadati</taxon>
        <taxon>Thermodesulfobacteriota</taxon>
        <taxon>Syntrophorhabdia</taxon>
        <taxon>Syntrophorhabdales</taxon>
        <taxon>Syntrophorhabdaceae</taxon>
        <taxon>Syntrophorhabdus</taxon>
    </lineage>
</organism>
<reference evidence="2" key="2">
    <citation type="submission" date="2020-01" db="EMBL/GenBank/DDBJ databases">
        <authorList>
            <person name="Campanaro S."/>
        </authorList>
    </citation>
    <scope>NUCLEOTIDE SEQUENCE</scope>
    <source>
        <strain evidence="2">AS06rmzACSIP_7</strain>
    </source>
</reference>
<sequence>MKIFDNKSGHPMLRESKDRRIVSAKNPNRQKDTATVDDSKGLQGAAPSSRVMNSVIIDLLCYVDKDRIAYGDSPIQPGMSPDEVDVDKLCEVVEALTEKINSVLRIDQEESGDSQESGGSQKILLTVNGGPYSVRSVKDRILSIIGSSWTGAEVSAGLSSIGLCLGRGGLLEFNESTFKEAFQGQKETSVNTVRVLNDSLYERLHWYVNPNAALFADLAGDIRRPRDGDRGYIAGLDVQQTKKKEELEKKLQTVNMLISTSTGLIDRLVTQAPVQEDEE</sequence>
<accession>A0A971M183</accession>
<feature type="compositionally biased region" description="Basic and acidic residues" evidence="1">
    <location>
        <begin position="1"/>
        <end position="21"/>
    </location>
</feature>
<gene>
    <name evidence="2" type="ORF">GXY80_02000</name>
</gene>
<feature type="compositionally biased region" description="Basic and acidic residues" evidence="1">
    <location>
        <begin position="29"/>
        <end position="40"/>
    </location>
</feature>
<protein>
    <submittedName>
        <fullName evidence="2">Uncharacterized protein</fullName>
    </submittedName>
</protein>
<comment type="caution">
    <text evidence="2">The sequence shown here is derived from an EMBL/GenBank/DDBJ whole genome shotgun (WGS) entry which is preliminary data.</text>
</comment>
<evidence type="ECO:0000313" key="2">
    <source>
        <dbReference type="EMBL" id="NLW34242.1"/>
    </source>
</evidence>
<evidence type="ECO:0000313" key="3">
    <source>
        <dbReference type="Proteomes" id="UP000777265"/>
    </source>
</evidence>
<name>A0A971M183_9BACT</name>
<dbReference type="EMBL" id="JAAYEE010000032">
    <property type="protein sequence ID" value="NLW34242.1"/>
    <property type="molecule type" value="Genomic_DNA"/>
</dbReference>
<evidence type="ECO:0000256" key="1">
    <source>
        <dbReference type="SAM" id="MobiDB-lite"/>
    </source>
</evidence>
<proteinExistence type="predicted"/>